<dbReference type="InterPro" id="IPR012347">
    <property type="entry name" value="Ferritin-like"/>
</dbReference>
<evidence type="ECO:0000313" key="5">
    <source>
        <dbReference type="Proteomes" id="UP000198409"/>
    </source>
</evidence>
<evidence type="ECO:0000313" key="4">
    <source>
        <dbReference type="EMBL" id="SNR26316.1"/>
    </source>
</evidence>
<sequence>MMMTKATIVLLATLAGTSAFAQGMDHATHAASGSTEDNMSVMDSMMESMNGMEMSGDPDADFLLMMIPHHQSAIDMAKIELEQGDDPETRKMAQEIIDAQEQEIAEMKTMLERLGVDAPE</sequence>
<feature type="signal peptide" evidence="2">
    <location>
        <begin position="1"/>
        <end position="21"/>
    </location>
</feature>
<feature type="chain" id="PRO_5012421262" description="DUF305 domain-containing protein" evidence="2">
    <location>
        <begin position="22"/>
        <end position="120"/>
    </location>
</feature>
<protein>
    <recommendedName>
        <fullName evidence="3">DUF305 domain-containing protein</fullName>
    </recommendedName>
</protein>
<accession>A0A238UWD4</accession>
<feature type="domain" description="DUF305" evidence="3">
    <location>
        <begin position="28"/>
        <end position="111"/>
    </location>
</feature>
<feature type="coiled-coil region" evidence="1">
    <location>
        <begin position="90"/>
        <end position="117"/>
    </location>
</feature>
<dbReference type="PANTHER" id="PTHR36933">
    <property type="entry name" value="SLL0788 PROTEIN"/>
    <property type="match status" value="1"/>
</dbReference>
<dbReference type="EMBL" id="FZNM01000001">
    <property type="protein sequence ID" value="SNR26316.1"/>
    <property type="molecule type" value="Genomic_DNA"/>
</dbReference>
<reference evidence="5" key="1">
    <citation type="submission" date="2017-06" db="EMBL/GenBank/DDBJ databases">
        <authorList>
            <person name="Varghese N."/>
            <person name="Submissions S."/>
        </authorList>
    </citation>
    <scope>NUCLEOTIDE SEQUENCE [LARGE SCALE GENOMIC DNA]</scope>
    <source>
        <strain evidence="5">DSM 26170</strain>
    </source>
</reference>
<evidence type="ECO:0000259" key="3">
    <source>
        <dbReference type="Pfam" id="PF03713"/>
    </source>
</evidence>
<proteinExistence type="predicted"/>
<dbReference type="SUPFAM" id="SSF47240">
    <property type="entry name" value="Ferritin-like"/>
    <property type="match status" value="1"/>
</dbReference>
<dbReference type="Gene3D" id="1.20.1260.10">
    <property type="match status" value="1"/>
</dbReference>
<dbReference type="InterPro" id="IPR009078">
    <property type="entry name" value="Ferritin-like_SF"/>
</dbReference>
<evidence type="ECO:0000256" key="1">
    <source>
        <dbReference type="SAM" id="Coils"/>
    </source>
</evidence>
<dbReference type="PANTHER" id="PTHR36933:SF1">
    <property type="entry name" value="SLL0788 PROTEIN"/>
    <property type="match status" value="1"/>
</dbReference>
<name>A0A238UWD4_9RHOB</name>
<gene>
    <name evidence="4" type="ORF">SAMN06265378_101511</name>
</gene>
<keyword evidence="2" id="KW-0732">Signal</keyword>
<dbReference type="InterPro" id="IPR005183">
    <property type="entry name" value="DUF305_CopM-like"/>
</dbReference>
<dbReference type="RefSeq" id="WP_242626486.1">
    <property type="nucleotide sequence ID" value="NZ_FZNM01000001.1"/>
</dbReference>
<dbReference type="Proteomes" id="UP000198409">
    <property type="component" value="Unassembled WGS sequence"/>
</dbReference>
<keyword evidence="1" id="KW-0175">Coiled coil</keyword>
<evidence type="ECO:0000256" key="2">
    <source>
        <dbReference type="SAM" id="SignalP"/>
    </source>
</evidence>
<dbReference type="AlphaFoldDB" id="A0A238UWD4"/>
<dbReference type="Pfam" id="PF03713">
    <property type="entry name" value="DUF305"/>
    <property type="match status" value="1"/>
</dbReference>
<organism evidence="4 5">
    <name type="scientific">Paracoccus sediminis</name>
    <dbReference type="NCBI Taxonomy" id="1214787"/>
    <lineage>
        <taxon>Bacteria</taxon>
        <taxon>Pseudomonadati</taxon>
        <taxon>Pseudomonadota</taxon>
        <taxon>Alphaproteobacteria</taxon>
        <taxon>Rhodobacterales</taxon>
        <taxon>Paracoccaceae</taxon>
        <taxon>Paracoccus</taxon>
    </lineage>
</organism>